<dbReference type="PANTHER" id="PTHR27007">
    <property type="match status" value="1"/>
</dbReference>
<keyword evidence="7" id="KW-0547">Nucleotide-binding</keyword>
<evidence type="ECO:0000256" key="3">
    <source>
        <dbReference type="ARBA" id="ARBA00010217"/>
    </source>
</evidence>
<dbReference type="GO" id="GO:0030246">
    <property type="term" value="F:carbohydrate binding"/>
    <property type="evidence" value="ECO:0007669"/>
    <property type="project" value="UniProtKB-KW"/>
</dbReference>
<comment type="similarity">
    <text evidence="3">In the C-terminal section; belongs to the protein kinase superfamily. Ser/Thr protein kinase family.</text>
</comment>
<evidence type="ECO:0000256" key="4">
    <source>
        <dbReference type="ARBA" id="ARBA00022692"/>
    </source>
</evidence>
<name>N1QWH1_AEGTA</name>
<evidence type="ECO:0000256" key="6">
    <source>
        <dbReference type="ARBA" id="ARBA00022734"/>
    </source>
</evidence>
<evidence type="ECO:0000256" key="1">
    <source>
        <dbReference type="ARBA" id="ARBA00004479"/>
    </source>
</evidence>
<keyword evidence="4" id="KW-0812">Transmembrane</keyword>
<reference evidence="11" key="1">
    <citation type="submission" date="2015-06" db="UniProtKB">
        <authorList>
            <consortium name="EnsemblPlants"/>
        </authorList>
    </citation>
    <scope>IDENTIFICATION</scope>
</reference>
<dbReference type="InterPro" id="IPR013320">
    <property type="entry name" value="ConA-like_dom_sf"/>
</dbReference>
<evidence type="ECO:0000256" key="2">
    <source>
        <dbReference type="ARBA" id="ARBA00008536"/>
    </source>
</evidence>
<dbReference type="EnsemblPlants" id="EMT13957">
    <property type="protein sequence ID" value="EMT13957"/>
    <property type="gene ID" value="F775_20273"/>
</dbReference>
<dbReference type="AlphaFoldDB" id="N1QWH1"/>
<keyword evidence="6" id="KW-0430">Lectin</keyword>
<evidence type="ECO:0000256" key="7">
    <source>
        <dbReference type="ARBA" id="ARBA00022741"/>
    </source>
</evidence>
<dbReference type="InterPro" id="IPR000719">
    <property type="entry name" value="Prot_kinase_dom"/>
</dbReference>
<organism evidence="11">
    <name type="scientific">Aegilops tauschii</name>
    <name type="common">Tausch's goatgrass</name>
    <name type="synonym">Aegilops squarrosa</name>
    <dbReference type="NCBI Taxonomy" id="37682"/>
    <lineage>
        <taxon>Eukaryota</taxon>
        <taxon>Viridiplantae</taxon>
        <taxon>Streptophyta</taxon>
        <taxon>Embryophyta</taxon>
        <taxon>Tracheophyta</taxon>
        <taxon>Spermatophyta</taxon>
        <taxon>Magnoliopsida</taxon>
        <taxon>Liliopsida</taxon>
        <taxon>Poales</taxon>
        <taxon>Poaceae</taxon>
        <taxon>BOP clade</taxon>
        <taxon>Pooideae</taxon>
        <taxon>Triticodae</taxon>
        <taxon>Triticeae</taxon>
        <taxon>Triticinae</taxon>
        <taxon>Aegilops</taxon>
    </lineage>
</organism>
<dbReference type="Pfam" id="PF00139">
    <property type="entry name" value="Lectin_legB"/>
    <property type="match status" value="1"/>
</dbReference>
<dbReference type="InterPro" id="IPR011009">
    <property type="entry name" value="Kinase-like_dom_sf"/>
</dbReference>
<keyword evidence="8" id="KW-0067">ATP-binding</keyword>
<dbReference type="PROSITE" id="PS00108">
    <property type="entry name" value="PROTEIN_KINASE_ST"/>
    <property type="match status" value="1"/>
</dbReference>
<dbReference type="Gene3D" id="2.60.120.200">
    <property type="match status" value="1"/>
</dbReference>
<dbReference type="GO" id="GO:0004672">
    <property type="term" value="F:protein kinase activity"/>
    <property type="evidence" value="ECO:0007669"/>
    <property type="project" value="InterPro"/>
</dbReference>
<dbReference type="Pfam" id="PF00069">
    <property type="entry name" value="Pkinase"/>
    <property type="match status" value="1"/>
</dbReference>
<evidence type="ECO:0000256" key="10">
    <source>
        <dbReference type="ARBA" id="ARBA00023136"/>
    </source>
</evidence>
<dbReference type="GO" id="GO:0005524">
    <property type="term" value="F:ATP binding"/>
    <property type="evidence" value="ECO:0007669"/>
    <property type="project" value="UniProtKB-KW"/>
</dbReference>
<dbReference type="SUPFAM" id="SSF56112">
    <property type="entry name" value="Protein kinase-like (PK-like)"/>
    <property type="match status" value="1"/>
</dbReference>
<proteinExistence type="inferred from homology"/>
<dbReference type="GO" id="GO:0016020">
    <property type="term" value="C:membrane"/>
    <property type="evidence" value="ECO:0007669"/>
    <property type="project" value="UniProtKB-SubCell"/>
</dbReference>
<dbReference type="PROSITE" id="PS50011">
    <property type="entry name" value="PROTEIN_KINASE_DOM"/>
    <property type="match status" value="1"/>
</dbReference>
<protein>
    <submittedName>
        <fullName evidence="11">Lectin-domain containing receptor kinase A4.1</fullName>
    </submittedName>
</protein>
<accession>N1QWH1</accession>
<evidence type="ECO:0000256" key="8">
    <source>
        <dbReference type="ARBA" id="ARBA00022840"/>
    </source>
</evidence>
<evidence type="ECO:0000313" key="11">
    <source>
        <dbReference type="EnsemblPlants" id="EMT13957"/>
    </source>
</evidence>
<keyword evidence="5" id="KW-0732">Signal</keyword>
<evidence type="ECO:0000256" key="9">
    <source>
        <dbReference type="ARBA" id="ARBA00022989"/>
    </source>
</evidence>
<comment type="subcellular location">
    <subcellularLocation>
        <location evidence="1">Membrane</location>
        <topology evidence="1">Single-pass type I membrane protein</topology>
    </subcellularLocation>
</comment>
<comment type="similarity">
    <text evidence="2">In the N-terminal section; belongs to the leguminous lectin family.</text>
</comment>
<dbReference type="SMART" id="SM00220">
    <property type="entry name" value="S_TKc"/>
    <property type="match status" value="1"/>
</dbReference>
<dbReference type="InterPro" id="IPR050528">
    <property type="entry name" value="L-type_Lectin-RKs"/>
</dbReference>
<sequence>MANQHVLNGQISRETITLLEDQVIYRATAWIRTWSLLTPVEAREPLVIGSTRWEMNDNHVGIDMNSINSRAYTNVTKNLVLDDAIMTAEISYDNRMGVLAAHLQIHGDKQIYYVNTSVDMKKDLPQQVAVNFAGATGFCVELHQMIPRMKHKSNLSLREEYPRRYRYRELAAATEDFMEVGKLGRGGFGNVYRVSGLSDQDRLVAINMLPVESSSQGRKEFESECVLHGDIKLSNIILDTSCNTKLMDFGLARLVEHGAEPQTTKVIMGMVGYIDPLFIRSRWPSTKADVYNFGIVLLEVMSGRRPDMEIEQSYDEGILLLRWIWDLYENEAIVEAVDEKLKGGN</sequence>
<dbReference type="SUPFAM" id="SSF49899">
    <property type="entry name" value="Concanavalin A-like lectins/glucanases"/>
    <property type="match status" value="1"/>
</dbReference>
<keyword evidence="10" id="KW-0472">Membrane</keyword>
<dbReference type="Gene3D" id="1.10.510.10">
    <property type="entry name" value="Transferase(Phosphotransferase) domain 1"/>
    <property type="match status" value="2"/>
</dbReference>
<keyword evidence="9" id="KW-1133">Transmembrane helix</keyword>
<evidence type="ECO:0000256" key="5">
    <source>
        <dbReference type="ARBA" id="ARBA00022729"/>
    </source>
</evidence>
<dbReference type="InterPro" id="IPR008271">
    <property type="entry name" value="Ser/Thr_kinase_AS"/>
</dbReference>
<dbReference type="InterPro" id="IPR001220">
    <property type="entry name" value="Legume_lectin_dom"/>
</dbReference>